<organism evidence="14 15">
    <name type="scientific">Dictyocaulus viviparus</name>
    <name type="common">Bovine lungworm</name>
    <dbReference type="NCBI Taxonomy" id="29172"/>
    <lineage>
        <taxon>Eukaryota</taxon>
        <taxon>Metazoa</taxon>
        <taxon>Ecdysozoa</taxon>
        <taxon>Nematoda</taxon>
        <taxon>Chromadorea</taxon>
        <taxon>Rhabditida</taxon>
        <taxon>Rhabditina</taxon>
        <taxon>Rhabditomorpha</taxon>
        <taxon>Strongyloidea</taxon>
        <taxon>Metastrongylidae</taxon>
        <taxon>Dictyocaulus</taxon>
    </lineage>
</organism>
<dbReference type="SUPFAM" id="SSF54236">
    <property type="entry name" value="Ubiquitin-like"/>
    <property type="match status" value="1"/>
</dbReference>
<dbReference type="GO" id="GO:0005576">
    <property type="term" value="C:extracellular region"/>
    <property type="evidence" value="ECO:0007669"/>
    <property type="project" value="UniProtKB-SubCell"/>
</dbReference>
<keyword evidence="5" id="KW-0963">Cytoplasm</keyword>
<dbReference type="Pfam" id="PF12057">
    <property type="entry name" value="BAG6"/>
    <property type="match status" value="1"/>
</dbReference>
<evidence type="ECO:0000256" key="5">
    <source>
        <dbReference type="ARBA" id="ARBA00022490"/>
    </source>
</evidence>
<dbReference type="InterPro" id="IPR000626">
    <property type="entry name" value="Ubiquitin-like_dom"/>
</dbReference>
<keyword evidence="10" id="KW-0539">Nucleus</keyword>
<dbReference type="PANTHER" id="PTHR15204:SF0">
    <property type="entry name" value="LARGE PROLINE-RICH PROTEIN BAG6"/>
    <property type="match status" value="1"/>
</dbReference>
<evidence type="ECO:0000256" key="2">
    <source>
        <dbReference type="ARBA" id="ARBA00004514"/>
    </source>
</evidence>
<keyword evidence="15" id="KW-1185">Reference proteome</keyword>
<evidence type="ECO:0000313" key="14">
    <source>
        <dbReference type="EMBL" id="KJH42387.1"/>
    </source>
</evidence>
<keyword evidence="6" id="KW-0964">Secreted</keyword>
<gene>
    <name evidence="14" type="ORF">DICVIV_11630</name>
</gene>
<dbReference type="STRING" id="29172.A0A0D8XF68"/>
<evidence type="ECO:0000256" key="9">
    <source>
        <dbReference type="ARBA" id="ARBA00023186"/>
    </source>
</evidence>
<dbReference type="GO" id="GO:0006325">
    <property type="term" value="P:chromatin organization"/>
    <property type="evidence" value="ECO:0007669"/>
    <property type="project" value="UniProtKB-KW"/>
</dbReference>
<feature type="region of interest" description="Disordered" evidence="12">
    <location>
        <begin position="434"/>
        <end position="464"/>
    </location>
</feature>
<dbReference type="GO" id="GO:0051787">
    <property type="term" value="F:misfolded protein binding"/>
    <property type="evidence" value="ECO:0007669"/>
    <property type="project" value="TreeGrafter"/>
</dbReference>
<keyword evidence="9" id="KW-0143">Chaperone</keyword>
<evidence type="ECO:0000259" key="13">
    <source>
        <dbReference type="PROSITE" id="PS50053"/>
    </source>
</evidence>
<dbReference type="OrthoDB" id="5863649at2759"/>
<feature type="compositionally biased region" description="Low complexity" evidence="12">
    <location>
        <begin position="532"/>
        <end position="546"/>
    </location>
</feature>
<evidence type="ECO:0000313" key="15">
    <source>
        <dbReference type="Proteomes" id="UP000053766"/>
    </source>
</evidence>
<dbReference type="InterPro" id="IPR029071">
    <property type="entry name" value="Ubiquitin-like_domsf"/>
</dbReference>
<dbReference type="GO" id="GO:0071818">
    <property type="term" value="C:BAT3 complex"/>
    <property type="evidence" value="ECO:0007669"/>
    <property type="project" value="TreeGrafter"/>
</dbReference>
<keyword evidence="4" id="KW-0813">Transport</keyword>
<feature type="region of interest" description="Disordered" evidence="12">
    <location>
        <begin position="79"/>
        <end position="98"/>
    </location>
</feature>
<feature type="domain" description="Ubiquitin-like" evidence="13">
    <location>
        <begin position="3"/>
        <end position="75"/>
    </location>
</feature>
<evidence type="ECO:0000256" key="10">
    <source>
        <dbReference type="ARBA" id="ARBA00023242"/>
    </source>
</evidence>
<name>A0A0D8XF68_DICVI</name>
<evidence type="ECO:0000256" key="11">
    <source>
        <dbReference type="ARBA" id="ARBA00030033"/>
    </source>
</evidence>
<protein>
    <recommendedName>
        <fullName evidence="11">BCL2-associated athanogene 6</fullName>
    </recommendedName>
</protein>
<dbReference type="Pfam" id="PF00240">
    <property type="entry name" value="ubiquitin"/>
    <property type="match status" value="1"/>
</dbReference>
<evidence type="ECO:0000256" key="7">
    <source>
        <dbReference type="ARBA" id="ARBA00022703"/>
    </source>
</evidence>
<evidence type="ECO:0000256" key="1">
    <source>
        <dbReference type="ARBA" id="ARBA00004123"/>
    </source>
</evidence>
<evidence type="ECO:0000256" key="6">
    <source>
        <dbReference type="ARBA" id="ARBA00022525"/>
    </source>
</evidence>
<dbReference type="PROSITE" id="PS50053">
    <property type="entry name" value="UBIQUITIN_2"/>
    <property type="match status" value="1"/>
</dbReference>
<feature type="region of interest" description="Disordered" evidence="12">
    <location>
        <begin position="527"/>
        <end position="546"/>
    </location>
</feature>
<reference evidence="15" key="2">
    <citation type="journal article" date="2016" name="Sci. Rep.">
        <title>Dictyocaulus viviparus genome, variome and transcriptome elucidate lungworm biology and support future intervention.</title>
        <authorList>
            <person name="McNulty S.N."/>
            <person name="Strube C."/>
            <person name="Rosa B.A."/>
            <person name="Martin J.C."/>
            <person name="Tyagi R."/>
            <person name="Choi Y.J."/>
            <person name="Wang Q."/>
            <person name="Hallsworth Pepin K."/>
            <person name="Zhang X."/>
            <person name="Ozersky P."/>
            <person name="Wilson R.K."/>
            <person name="Sternberg P.W."/>
            <person name="Gasser R.B."/>
            <person name="Mitreva M."/>
        </authorList>
    </citation>
    <scope>NUCLEOTIDE SEQUENCE [LARGE SCALE GENOMIC DNA]</scope>
    <source>
        <strain evidence="15">HannoverDv2000</strain>
    </source>
</reference>
<dbReference type="EMBL" id="KN716672">
    <property type="protein sequence ID" value="KJH42387.1"/>
    <property type="molecule type" value="Genomic_DNA"/>
</dbReference>
<evidence type="ECO:0000256" key="3">
    <source>
        <dbReference type="ARBA" id="ARBA00004550"/>
    </source>
</evidence>
<evidence type="ECO:0000256" key="4">
    <source>
        <dbReference type="ARBA" id="ARBA00022448"/>
    </source>
</evidence>
<reference evidence="14 15" key="1">
    <citation type="submission" date="2013-11" db="EMBL/GenBank/DDBJ databases">
        <title>Draft genome of the bovine lungworm Dictyocaulus viviparus.</title>
        <authorList>
            <person name="Mitreva M."/>
        </authorList>
    </citation>
    <scope>NUCLEOTIDE SEQUENCE [LARGE SCALE GENOMIC DNA]</scope>
    <source>
        <strain evidence="14 15">HannoverDv2000</strain>
    </source>
</reference>
<dbReference type="PANTHER" id="PTHR15204">
    <property type="entry name" value="LARGE PROLINE-RICH PROTEIN BAG6"/>
    <property type="match status" value="1"/>
</dbReference>
<dbReference type="GO" id="GO:0031593">
    <property type="term" value="F:polyubiquitin modification-dependent protein binding"/>
    <property type="evidence" value="ECO:0007669"/>
    <property type="project" value="TreeGrafter"/>
</dbReference>
<keyword evidence="7" id="KW-0053">Apoptosis</keyword>
<proteinExistence type="predicted"/>
<evidence type="ECO:0000256" key="12">
    <source>
        <dbReference type="SAM" id="MobiDB-lite"/>
    </source>
</evidence>
<keyword evidence="8" id="KW-0156">Chromatin regulator</keyword>
<dbReference type="Proteomes" id="UP000053766">
    <property type="component" value="Unassembled WGS sequence"/>
</dbReference>
<dbReference type="GO" id="GO:0036503">
    <property type="term" value="P:ERAD pathway"/>
    <property type="evidence" value="ECO:0007669"/>
    <property type="project" value="TreeGrafter"/>
</dbReference>
<dbReference type="GO" id="GO:0006915">
    <property type="term" value="P:apoptotic process"/>
    <property type="evidence" value="ECO:0007669"/>
    <property type="project" value="UniProtKB-KW"/>
</dbReference>
<dbReference type="AlphaFoldDB" id="A0A0D8XF68"/>
<sequence>MIMKIRVKIMDQTDHHFEIDDQMLLSDFRLEIAERLHIPPERQRMIFAGHVLKMENNTLSACGLRDGHVVHLVERPADMPFPTQEREPTNVGGHSHFNNSRHGRLLQNIFGTGNGRDRVTYVIPFERNEFLSENSHIEELIQSALDGLPFLTSDQRRRFNYRWESNNILRIALPPQRPHHVASPSLERVALIETLLEQIAHFYRVVEVPGGITDRIDEFLEGSHIYNEENTAVLNEQLRADALSLEREPLTRSRLIDRLDDDERETEESDEHAARFQCVEGLNGSPSYVMRHAITLDLVNILRRLQNENERLHSHLIRFERILNSRILYNINDADHTDSDYRANFFTVYMEHMQRMLHRLSHAWHLTSDLGVYLHNPIPRRLIPNYQNFQLLPPTESYKNAFCLDVGVDTSTRAESAALSGNSNSFAGQSDLTVSHGAHRGSTDDHISTIEGSSNPPPLPSNTHLSSLEEILIRTIEQSHPSLGSVNPYERIMRFILQSASNPNFDANSLFRSNSVQEAFSSTVARPENTFSSADPSQQSSSSSQIDQDALLSSSGSLARGVITQSGSQMPFMSESVPHSDASQVQSQLFNVSRSGVSTENGFALLSFQILLHFAYISRCIYAIDPCASSCFFSSRTHPTAVGYHVEVHQFDVFTQPVESDSNNQTSLQNPISSNTYTPSTSGNYNAHSNTMGSAPARGSLAQSRQRHYGLTNSTPLFMSNMSIPSEMHVSAPRQEVVPHVYFFICFSFTNVFWLYFKVVTVDPFLSCTSRFTDVQRILRNSYPNATTYLSPYRRFMRVRFFCILYFNSDSNSDAINCNSLEYDTVYFGF</sequence>
<comment type="subcellular location">
    <subcellularLocation>
        <location evidence="2">Cytoplasm</location>
        <location evidence="2">Cytosol</location>
    </subcellularLocation>
    <subcellularLocation>
        <location evidence="1">Nucleus</location>
    </subcellularLocation>
    <subcellularLocation>
        <location evidence="3">Secreted</location>
        <location evidence="3">Extracellular exosome</location>
    </subcellularLocation>
</comment>
<feature type="region of interest" description="Disordered" evidence="12">
    <location>
        <begin position="659"/>
        <end position="689"/>
    </location>
</feature>
<dbReference type="InterPro" id="IPR021925">
    <property type="entry name" value="BAG6"/>
</dbReference>
<evidence type="ECO:0000256" key="8">
    <source>
        <dbReference type="ARBA" id="ARBA00022853"/>
    </source>
</evidence>
<dbReference type="GO" id="GO:0005634">
    <property type="term" value="C:nucleus"/>
    <property type="evidence" value="ECO:0007669"/>
    <property type="project" value="UniProtKB-SubCell"/>
</dbReference>
<dbReference type="SMART" id="SM00213">
    <property type="entry name" value="UBQ"/>
    <property type="match status" value="1"/>
</dbReference>
<accession>A0A0D8XF68</accession>
<dbReference type="Gene3D" id="3.10.20.90">
    <property type="entry name" value="Phosphatidylinositol 3-kinase Catalytic Subunit, Chain A, domain 1"/>
    <property type="match status" value="1"/>
</dbReference>